<dbReference type="EMBL" id="CAAALY010054911">
    <property type="protein sequence ID" value="VEL22147.1"/>
    <property type="molecule type" value="Genomic_DNA"/>
</dbReference>
<evidence type="ECO:0000256" key="1">
    <source>
        <dbReference type="SAM" id="MobiDB-lite"/>
    </source>
</evidence>
<sequence>MAQNAPQLHFGNPFIPQKQTSESLRSSTSSRTSLPFFLDSHSAKSPSKSLSCYSSATTTIFNANCSGNNSISGFALPSGAKQIRIRLPGQTGSANSRRSNGLSKGIVSGTSLLHGQTGGTQTGMVSAVGISGDCAVKK</sequence>
<dbReference type="Proteomes" id="UP000784294">
    <property type="component" value="Unassembled WGS sequence"/>
</dbReference>
<reference evidence="2" key="1">
    <citation type="submission" date="2018-11" db="EMBL/GenBank/DDBJ databases">
        <authorList>
            <consortium name="Pathogen Informatics"/>
        </authorList>
    </citation>
    <scope>NUCLEOTIDE SEQUENCE</scope>
</reference>
<protein>
    <submittedName>
        <fullName evidence="2">Uncharacterized protein</fullName>
    </submittedName>
</protein>
<keyword evidence="3" id="KW-1185">Reference proteome</keyword>
<feature type="region of interest" description="Disordered" evidence="1">
    <location>
        <begin position="1"/>
        <end position="28"/>
    </location>
</feature>
<dbReference type="AlphaFoldDB" id="A0A448WWV5"/>
<proteinExistence type="predicted"/>
<evidence type="ECO:0000313" key="3">
    <source>
        <dbReference type="Proteomes" id="UP000784294"/>
    </source>
</evidence>
<gene>
    <name evidence="2" type="ORF">PXEA_LOCUS15587</name>
</gene>
<comment type="caution">
    <text evidence="2">The sequence shown here is derived from an EMBL/GenBank/DDBJ whole genome shotgun (WGS) entry which is preliminary data.</text>
</comment>
<accession>A0A448WWV5</accession>
<evidence type="ECO:0000313" key="2">
    <source>
        <dbReference type="EMBL" id="VEL22147.1"/>
    </source>
</evidence>
<organism evidence="2 3">
    <name type="scientific">Protopolystoma xenopodis</name>
    <dbReference type="NCBI Taxonomy" id="117903"/>
    <lineage>
        <taxon>Eukaryota</taxon>
        <taxon>Metazoa</taxon>
        <taxon>Spiralia</taxon>
        <taxon>Lophotrochozoa</taxon>
        <taxon>Platyhelminthes</taxon>
        <taxon>Monogenea</taxon>
        <taxon>Polyopisthocotylea</taxon>
        <taxon>Polystomatidea</taxon>
        <taxon>Polystomatidae</taxon>
        <taxon>Protopolystoma</taxon>
    </lineage>
</organism>
<name>A0A448WWV5_9PLAT</name>